<dbReference type="EMBL" id="SUTK01000053">
    <property type="protein sequence ID" value="MBE6502378.1"/>
    <property type="molecule type" value="Genomic_DNA"/>
</dbReference>
<feature type="compositionally biased region" description="Low complexity" evidence="1">
    <location>
        <begin position="62"/>
        <end position="74"/>
    </location>
</feature>
<sequence>MKIKKSFLIFTMVLISLFTIGAVSAADDANITDDADNLATIESDVDVDEIITANGDENVLNDGDGSSGCSTDDQGGQGSQGGQGGQGTQMPSFGNGTFGNGTWGGNGSTFNFDFGNMSFGDLGGLFGGSSDTIKCNNLNLYYNKITTYKVKLTDSKGNPLSGKVISFAINNKIVGATTDGNGVAKLKVKLKPGSYVVTAQYGETTVLNTIKIKNNILTKDMTKKYNKKGKFKIKVVTAKGKPLKKVVLKIKFNKKTYKLKTNKKGKAVFKLPKNLEKGKYKIKIICNGLSKKNTITVK</sequence>
<name>A0A8T3VI55_9EURY</name>
<dbReference type="SUPFAM" id="SSF49373">
    <property type="entry name" value="Invasin/intimin cell-adhesion fragments"/>
    <property type="match status" value="1"/>
</dbReference>
<proteinExistence type="predicted"/>
<evidence type="ECO:0000313" key="2">
    <source>
        <dbReference type="EMBL" id="MBE6502378.1"/>
    </source>
</evidence>
<dbReference type="Proteomes" id="UP000783037">
    <property type="component" value="Unassembled WGS sequence"/>
</dbReference>
<protein>
    <recommendedName>
        <fullName evidence="4">Adhesin-like protein</fullName>
    </recommendedName>
</protein>
<dbReference type="Gene3D" id="2.60.40.10">
    <property type="entry name" value="Immunoglobulins"/>
    <property type="match status" value="2"/>
</dbReference>
<gene>
    <name evidence="2" type="ORF">E7Z79_08060</name>
</gene>
<organism evidence="2 3">
    <name type="scientific">Methanobrevibacter thaueri</name>
    <dbReference type="NCBI Taxonomy" id="190975"/>
    <lineage>
        <taxon>Archaea</taxon>
        <taxon>Methanobacteriati</taxon>
        <taxon>Methanobacteriota</taxon>
        <taxon>Methanomada group</taxon>
        <taxon>Methanobacteria</taxon>
        <taxon>Methanobacteriales</taxon>
        <taxon>Methanobacteriaceae</taxon>
        <taxon>Methanobrevibacter</taxon>
    </lineage>
</organism>
<dbReference type="InterPro" id="IPR013783">
    <property type="entry name" value="Ig-like_fold"/>
</dbReference>
<dbReference type="RefSeq" id="WP_303739466.1">
    <property type="nucleotide sequence ID" value="NZ_SUTK01000053.1"/>
</dbReference>
<evidence type="ECO:0000256" key="1">
    <source>
        <dbReference type="SAM" id="MobiDB-lite"/>
    </source>
</evidence>
<feature type="region of interest" description="Disordered" evidence="1">
    <location>
        <begin position="56"/>
        <end position="98"/>
    </location>
</feature>
<evidence type="ECO:0000313" key="3">
    <source>
        <dbReference type="Proteomes" id="UP000783037"/>
    </source>
</evidence>
<dbReference type="AlphaFoldDB" id="A0A8T3VI55"/>
<dbReference type="InterPro" id="IPR008964">
    <property type="entry name" value="Invasin/intimin_cell_adhesion"/>
</dbReference>
<evidence type="ECO:0008006" key="4">
    <source>
        <dbReference type="Google" id="ProtNLM"/>
    </source>
</evidence>
<accession>A0A8T3VI55</accession>
<comment type="caution">
    <text evidence="2">The sequence shown here is derived from an EMBL/GenBank/DDBJ whole genome shotgun (WGS) entry which is preliminary data.</text>
</comment>
<reference evidence="2" key="1">
    <citation type="submission" date="2019-04" db="EMBL/GenBank/DDBJ databases">
        <title>Evolution of Biomass-Degrading Anaerobic Consortia Revealed by Metagenomics.</title>
        <authorList>
            <person name="Peng X."/>
        </authorList>
    </citation>
    <scope>NUCLEOTIDE SEQUENCE</scope>
    <source>
        <strain evidence="2">SIG18</strain>
    </source>
</reference>
<feature type="compositionally biased region" description="Gly residues" evidence="1">
    <location>
        <begin position="75"/>
        <end position="87"/>
    </location>
</feature>